<evidence type="ECO:0000256" key="1">
    <source>
        <dbReference type="SAM" id="MobiDB-lite"/>
    </source>
</evidence>
<protein>
    <submittedName>
        <fullName evidence="2">DUF3604 domain-containing protein</fullName>
    </submittedName>
</protein>
<evidence type="ECO:0000313" key="3">
    <source>
        <dbReference type="Proteomes" id="UP001626549"/>
    </source>
</evidence>
<dbReference type="PROSITE" id="PS51257">
    <property type="entry name" value="PROKAR_LIPOPROTEIN"/>
    <property type="match status" value="1"/>
</dbReference>
<feature type="region of interest" description="Disordered" evidence="1">
    <location>
        <begin position="621"/>
        <end position="648"/>
    </location>
</feature>
<proteinExistence type="predicted"/>
<sequence length="648" mass="71085">MRIQIAPSFPRPILGLFAVLFGGCMSIAAVAEPGKKLLWGDTHLHSSYSFDAFLNDNLRADPATAYRFAMGQPVVHPYHQARVQLRRPLDFLAVSDHAEYLGIMRHLYMEGSDLDSLGFWEKIKAQIATSVIRRKVDQRQGKDLFGPALPASEDPIAAARALASSDGIPRSAVSNSVPRMDEVETSTWRAITDVADAYYQPGRFTTLIAWEWSTIPGGANLHRIVISDSDAESAREFEPFGMDDSPYPEDLWTYLGGVEEATGVNFVAIPHNSNISKGVMFDEMTLRGEEMTEDYARQRLRWEPIAEITQIKGDSETHPILSPDDEFADFETYPFYIQRDKEDYKPLPGDYLRSALRRGLELENVLGANPYQLGFIGSTDAHTGLSSAGEDNFHGKMATDSIPENKVGSFGSAGTVNGWSMSASGLAAVWAKENTRDAIIEAVRRREVYATSGPRISLRFNAGFALTLSEEPTAAELEGVLAESLPMGSVIDGSGGQAPVFYVEALRDPDAALLDRVQIVKGWVTDDGDSREQVFDVALSDDTRRRTDGSVTPIEDTVDRKTGAVDNRVGAASLSTLWTDPSFDPNQSAFYYARVLQIPTARHSFLDALALGMDSAPGHPDSIQERAYSSPIWFKPGGKSPQTRGVSP</sequence>
<evidence type="ECO:0000313" key="2">
    <source>
        <dbReference type="EMBL" id="WOJ96151.1"/>
    </source>
</evidence>
<accession>A0ABZ0IDN5</accession>
<dbReference type="InterPro" id="IPR022028">
    <property type="entry name" value="DUF3604"/>
</dbReference>
<dbReference type="EMBL" id="CP136865">
    <property type="protein sequence ID" value="WOJ96151.1"/>
    <property type="molecule type" value="Genomic_DNA"/>
</dbReference>
<organism evidence="2 3">
    <name type="scientific">Congregibacter brevis</name>
    <dbReference type="NCBI Taxonomy" id="3081201"/>
    <lineage>
        <taxon>Bacteria</taxon>
        <taxon>Pseudomonadati</taxon>
        <taxon>Pseudomonadota</taxon>
        <taxon>Gammaproteobacteria</taxon>
        <taxon>Cellvibrionales</taxon>
        <taxon>Halieaceae</taxon>
        <taxon>Congregibacter</taxon>
    </lineage>
</organism>
<dbReference type="Pfam" id="PF12228">
    <property type="entry name" value="DUF3604"/>
    <property type="match status" value="1"/>
</dbReference>
<dbReference type="Gene3D" id="3.20.20.140">
    <property type="entry name" value="Metal-dependent hydrolases"/>
    <property type="match status" value="1"/>
</dbReference>
<dbReference type="Proteomes" id="UP001626549">
    <property type="component" value="Chromosome"/>
</dbReference>
<reference evidence="2 3" key="1">
    <citation type="submission" date="2023-10" db="EMBL/GenBank/DDBJ databases">
        <title>Two novel species belonging to the OM43/NOR5 clade.</title>
        <authorList>
            <person name="Park M."/>
        </authorList>
    </citation>
    <scope>NUCLEOTIDE SEQUENCE [LARGE SCALE GENOMIC DNA]</scope>
    <source>
        <strain evidence="2 3">IMCC45268</strain>
    </source>
</reference>
<gene>
    <name evidence="2" type="ORF">R0137_12980</name>
</gene>
<dbReference type="RefSeq" id="WP_407326838.1">
    <property type="nucleotide sequence ID" value="NZ_CP136865.1"/>
</dbReference>
<keyword evidence="3" id="KW-1185">Reference proteome</keyword>
<name>A0ABZ0IDN5_9GAMM</name>